<dbReference type="PANTHER" id="PTHR33705:SF2">
    <property type="entry name" value="PHOSPHOCARRIER PROTEIN NPR"/>
    <property type="match status" value="1"/>
</dbReference>
<feature type="domain" description="HPr" evidence="6">
    <location>
        <begin position="1"/>
        <end position="85"/>
    </location>
</feature>
<comment type="function">
    <text evidence="1">General (non sugar-specific) component of the phosphoenolpyruvate-dependent sugar phosphotransferase system (sugar PTS). This major carbohydrate active-transport system catalyzes the phosphorylation of incoming sugar substrates concomitantly with their translocation across the cell membrane. The phosphoryl group from phosphoenolpyruvate (PEP) is transferred to the phosphoryl carrier protein HPr by enzyme I. Phospho-HPr then transfers it to the PTS EIIA domain.</text>
</comment>
<comment type="caution">
    <text evidence="7">The sequence shown here is derived from an EMBL/GenBank/DDBJ whole genome shotgun (WGS) entry which is preliminary data.</text>
</comment>
<dbReference type="InterPro" id="IPR035895">
    <property type="entry name" value="HPr-like_sf"/>
</dbReference>
<comment type="subcellular location">
    <subcellularLocation>
        <location evidence="2">Cytoplasm</location>
    </subcellularLocation>
</comment>
<keyword evidence="5" id="KW-0598">Phosphotransferase system</keyword>
<dbReference type="InterPro" id="IPR050399">
    <property type="entry name" value="HPr"/>
</dbReference>
<dbReference type="PROSITE" id="PS51350">
    <property type="entry name" value="PTS_HPR_DOM"/>
    <property type="match status" value="1"/>
</dbReference>
<evidence type="ECO:0000256" key="4">
    <source>
        <dbReference type="ARBA" id="ARBA00022490"/>
    </source>
</evidence>
<evidence type="ECO:0000256" key="5">
    <source>
        <dbReference type="ARBA" id="ARBA00022683"/>
    </source>
</evidence>
<evidence type="ECO:0000313" key="8">
    <source>
        <dbReference type="Proteomes" id="UP000886743"/>
    </source>
</evidence>
<dbReference type="PANTHER" id="PTHR33705">
    <property type="entry name" value="PHOSPHOCARRIER PROTEIN HPR"/>
    <property type="match status" value="1"/>
</dbReference>
<gene>
    <name evidence="7" type="ORF">IAC74_01000</name>
</gene>
<proteinExistence type="predicted"/>
<reference evidence="7" key="2">
    <citation type="journal article" date="2021" name="PeerJ">
        <title>Extensive microbial diversity within the chicken gut microbiome revealed by metagenomics and culture.</title>
        <authorList>
            <person name="Gilroy R."/>
            <person name="Ravi A."/>
            <person name="Getino M."/>
            <person name="Pursley I."/>
            <person name="Horton D.L."/>
            <person name="Alikhan N.F."/>
            <person name="Baker D."/>
            <person name="Gharbi K."/>
            <person name="Hall N."/>
            <person name="Watson M."/>
            <person name="Adriaenssens E.M."/>
            <person name="Foster-Nyarko E."/>
            <person name="Jarju S."/>
            <person name="Secka A."/>
            <person name="Antonio M."/>
            <person name="Oren A."/>
            <person name="Chaudhuri R.R."/>
            <person name="La Ragione R."/>
            <person name="Hildebrand F."/>
            <person name="Pallen M.J."/>
        </authorList>
    </citation>
    <scope>NUCLEOTIDE SEQUENCE</scope>
    <source>
        <strain evidence="7">4920</strain>
    </source>
</reference>
<dbReference type="InterPro" id="IPR000032">
    <property type="entry name" value="HPr-like"/>
</dbReference>
<dbReference type="PRINTS" id="PR00107">
    <property type="entry name" value="PHOSPHOCPHPR"/>
</dbReference>
<evidence type="ECO:0000256" key="1">
    <source>
        <dbReference type="ARBA" id="ARBA00003681"/>
    </source>
</evidence>
<dbReference type="CDD" id="cd00367">
    <property type="entry name" value="PTS-HPr_like"/>
    <property type="match status" value="1"/>
</dbReference>
<dbReference type="InterPro" id="IPR001020">
    <property type="entry name" value="PTS_HPr_His_P_site"/>
</dbReference>
<dbReference type="EMBL" id="DVOF01000029">
    <property type="protein sequence ID" value="HIV02122.1"/>
    <property type="molecule type" value="Genomic_DNA"/>
</dbReference>
<evidence type="ECO:0000259" key="6">
    <source>
        <dbReference type="PROSITE" id="PS51350"/>
    </source>
</evidence>
<dbReference type="NCBIfam" id="TIGR01003">
    <property type="entry name" value="PTS_HPr_family"/>
    <property type="match status" value="1"/>
</dbReference>
<dbReference type="Gene3D" id="3.30.1340.10">
    <property type="entry name" value="HPr-like"/>
    <property type="match status" value="1"/>
</dbReference>
<keyword evidence="4" id="KW-0963">Cytoplasm</keyword>
<dbReference type="PROSITE" id="PS00369">
    <property type="entry name" value="PTS_HPR_HIS"/>
    <property type="match status" value="1"/>
</dbReference>
<dbReference type="Pfam" id="PF00381">
    <property type="entry name" value="PTS-HPr"/>
    <property type="match status" value="1"/>
</dbReference>
<accession>A0A9D1NGE3</accession>
<protein>
    <recommendedName>
        <fullName evidence="3">Phosphocarrier protein HPr</fullName>
    </recommendedName>
</protein>
<name>A0A9D1NGE3_9FIRM</name>
<dbReference type="GO" id="GO:0009401">
    <property type="term" value="P:phosphoenolpyruvate-dependent sugar phosphotransferase system"/>
    <property type="evidence" value="ECO:0007669"/>
    <property type="project" value="UniProtKB-KW"/>
</dbReference>
<reference evidence="7" key="1">
    <citation type="submission" date="2020-10" db="EMBL/GenBank/DDBJ databases">
        <authorList>
            <person name="Gilroy R."/>
        </authorList>
    </citation>
    <scope>NUCLEOTIDE SEQUENCE</scope>
    <source>
        <strain evidence="7">4920</strain>
    </source>
</reference>
<sequence length="85" mass="9260">MVSVQYQIKNEEGLHARPAADFCKAASKFKSQIAIVKDGNEYEAKSILMVLCVGAEKGDVIELRAEGEDEQEAIDTLVKTLDMAG</sequence>
<organism evidence="7 8">
    <name type="scientific">Candidatus Aphodoplasma excrementigallinarum</name>
    <dbReference type="NCBI Taxonomy" id="2840673"/>
    <lineage>
        <taxon>Bacteria</taxon>
        <taxon>Bacillati</taxon>
        <taxon>Bacillota</taxon>
        <taxon>Clostridia</taxon>
        <taxon>Eubacteriales</taxon>
        <taxon>Candidatus Aphodoplasma</taxon>
    </lineage>
</organism>
<dbReference type="AlphaFoldDB" id="A0A9D1NGE3"/>
<dbReference type="SUPFAM" id="SSF55594">
    <property type="entry name" value="HPr-like"/>
    <property type="match status" value="1"/>
</dbReference>
<evidence type="ECO:0000256" key="2">
    <source>
        <dbReference type="ARBA" id="ARBA00004496"/>
    </source>
</evidence>
<dbReference type="GO" id="GO:0005737">
    <property type="term" value="C:cytoplasm"/>
    <property type="evidence" value="ECO:0007669"/>
    <property type="project" value="UniProtKB-SubCell"/>
</dbReference>
<dbReference type="Proteomes" id="UP000886743">
    <property type="component" value="Unassembled WGS sequence"/>
</dbReference>
<evidence type="ECO:0000313" key="7">
    <source>
        <dbReference type="EMBL" id="HIV02122.1"/>
    </source>
</evidence>
<evidence type="ECO:0000256" key="3">
    <source>
        <dbReference type="ARBA" id="ARBA00020422"/>
    </source>
</evidence>